<dbReference type="AlphaFoldDB" id="A0A1U9U2G3"/>
<evidence type="ECO:0000313" key="7">
    <source>
        <dbReference type="Proteomes" id="UP000288730"/>
    </source>
</evidence>
<reference evidence="5 7" key="2">
    <citation type="submission" date="2019-01" db="EMBL/GenBank/DDBJ databases">
        <title>Genomic analysis of febrile catheter-associated UTI E. coli isolates.</title>
        <authorList>
            <person name="Potter R."/>
            <person name="Zou Z."/>
            <person name="Henderson J."/>
            <person name="Dantas G."/>
        </authorList>
    </citation>
    <scope>NUCLEOTIDE SEQUENCE [LARGE SCALE GENOMIC DNA]</scope>
    <source>
        <strain evidence="5 7">29_CAASB</strain>
    </source>
</reference>
<dbReference type="EMBL" id="CP107128">
    <property type="protein sequence ID" value="WLM97841.1"/>
    <property type="molecule type" value="Genomic_DNA"/>
</dbReference>
<reference evidence="3" key="1">
    <citation type="journal article" date="2018" name="Genome Biol.">
        <title>SKESA: strategic k-mer extension for scrupulous assemblies.</title>
        <authorList>
            <person name="Souvorov A."/>
            <person name="Agarwala R."/>
            <person name="Lipman D.J."/>
        </authorList>
    </citation>
    <scope>NUCLEOTIDE SEQUENCE [LARGE SCALE GENOMIC DNA]</scope>
    <source>
        <strain evidence="4">C0382</strain>
        <strain evidence="3">EC00763</strain>
    </source>
</reference>
<accession>A0A1U9U2G3</accession>
<dbReference type="EMBL" id="ABONVU020000011">
    <property type="protein sequence ID" value="EMJ5254821.1"/>
    <property type="molecule type" value="Genomic_DNA"/>
</dbReference>
<sequence>MSNPGPLAALVYGFILIVLLSVSLILYSIGRTIKNEIGKGIAYALTGILLILSLLVGAFILTLLT</sequence>
<evidence type="ECO:0000313" key="4">
    <source>
        <dbReference type="EMBL" id="HAH7767982.1"/>
    </source>
</evidence>
<name>A0A1U9U2G3_ECOLX</name>
<keyword evidence="1" id="KW-0812">Transmembrane</keyword>
<evidence type="ECO:0000313" key="5">
    <source>
        <dbReference type="EMBL" id="RXD17663.1"/>
    </source>
</evidence>
<organism evidence="3">
    <name type="scientific">Escherichia coli</name>
    <dbReference type="NCBI Taxonomy" id="562"/>
    <lineage>
        <taxon>Bacteria</taxon>
        <taxon>Pseudomonadati</taxon>
        <taxon>Pseudomonadota</taxon>
        <taxon>Gammaproteobacteria</taxon>
        <taxon>Enterobacterales</taxon>
        <taxon>Enterobacteriaceae</taxon>
        <taxon>Escherichia</taxon>
    </lineage>
</organism>
<dbReference type="Proteomes" id="UP000843571">
    <property type="component" value="Unassembled WGS sequence"/>
</dbReference>
<evidence type="ECO:0000256" key="1">
    <source>
        <dbReference type="SAM" id="Phobius"/>
    </source>
</evidence>
<dbReference type="Proteomes" id="UP001285616">
    <property type="component" value="Unassembled WGS sequence"/>
</dbReference>
<feature type="transmembrane region" description="Helical" evidence="1">
    <location>
        <begin position="41"/>
        <end position="64"/>
    </location>
</feature>
<reference evidence="6" key="4">
    <citation type="journal article" date="2023" name="Microorganisms">
        <title>Comparative Genomic Analysis of ST131 Subclade C2 of ESBL-Producing E. coli Isolates from Patients with Recurrent and Sporadic Urinary Tract Infections.</title>
        <authorList>
            <person name="Jaen-Luchoro D."/>
            <person name="Kahnamouei A."/>
            <person name="Yazdanshenas S."/>
            <person name="Lindblom A."/>
            <person name="Samuelsson E."/>
            <person name="Ahren C."/>
            <person name="Karami N."/>
        </authorList>
    </citation>
    <scope>NUCLEOTIDE SEQUENCE</scope>
    <source>
        <strain evidence="6">S7</strain>
    </source>
</reference>
<dbReference type="EMBL" id="DABCJL010000002">
    <property type="protein sequence ID" value="HAH7767982.1"/>
    <property type="molecule type" value="Genomic_DNA"/>
</dbReference>
<protein>
    <submittedName>
        <fullName evidence="3">Uncharacterized protein</fullName>
    </submittedName>
</protein>
<keyword evidence="1" id="KW-0472">Membrane</keyword>
<evidence type="ECO:0000313" key="3">
    <source>
        <dbReference type="EMBL" id="HAH4525784.1"/>
    </source>
</evidence>
<reference evidence="2" key="5">
    <citation type="submission" date="2024-02" db="EMBL/GenBank/DDBJ databases">
        <authorList>
            <consortium name="Clinical and Environmental Microbiology Branch: Whole genome sequencing antimicrobial resistance pathogens in the healthcare setting"/>
        </authorList>
    </citation>
    <scope>NUCLEOTIDE SEQUENCE</scope>
    <source>
        <strain evidence="2">1924188</strain>
    </source>
</reference>
<reference evidence="3" key="3">
    <citation type="submission" date="2019-12" db="EMBL/GenBank/DDBJ databases">
        <authorList>
            <consortium name="NCBI Pathogen Detection Project"/>
        </authorList>
    </citation>
    <scope>NUCLEOTIDE SEQUENCE</scope>
    <source>
        <strain evidence="4">C0382</strain>
        <strain evidence="3">EC00763</strain>
    </source>
</reference>
<dbReference type="EMBL" id="DABBJX010000020">
    <property type="protein sequence ID" value="HAH4525784.1"/>
    <property type="molecule type" value="Genomic_DNA"/>
</dbReference>
<dbReference type="Proteomes" id="UP000288730">
    <property type="component" value="Unassembled WGS sequence"/>
</dbReference>
<proteinExistence type="predicted"/>
<keyword evidence="1" id="KW-1133">Transmembrane helix</keyword>
<evidence type="ECO:0000313" key="6">
    <source>
        <dbReference type="EMBL" id="WLM97841.1"/>
    </source>
</evidence>
<dbReference type="Proteomes" id="UP001180189">
    <property type="component" value="Chromosome"/>
</dbReference>
<evidence type="ECO:0000313" key="2">
    <source>
        <dbReference type="EMBL" id="EMJ5254821.1"/>
    </source>
</evidence>
<gene>
    <name evidence="5" type="ORF">EPS76_03925</name>
    <name evidence="3" type="ORF">GRC73_17535</name>
    <name evidence="4" type="ORF">HIE29_001367</name>
    <name evidence="6" type="ORF">OGM49_10285</name>
    <name evidence="2" type="ORF">R8O40_003072</name>
</gene>
<feature type="transmembrane region" description="Helical" evidence="1">
    <location>
        <begin position="6"/>
        <end position="29"/>
    </location>
</feature>
<dbReference type="RefSeq" id="WP_001531630.1">
    <property type="nucleotide sequence ID" value="NZ_AP018784.2"/>
</dbReference>
<dbReference type="EMBL" id="SCJN01000017">
    <property type="protein sequence ID" value="RXD17663.1"/>
    <property type="molecule type" value="Genomic_DNA"/>
</dbReference>